<dbReference type="AlphaFoldDB" id="A0AAN9PLP1"/>
<dbReference type="Proteomes" id="UP001359559">
    <property type="component" value="Unassembled WGS sequence"/>
</dbReference>
<keyword evidence="1" id="KW-0732">Signal</keyword>
<accession>A0AAN9PLP1</accession>
<sequence>MTASMAQVIFLCLELPHWSGDYTEASMKIVSMLQRADELKSILQGNKKMFTEAVALENELHVKLACIDVGRGGGGSDGGLIEDKVEAWGLGRPLVAESKRPLVMVFAVDDFDDEEYER</sequence>
<evidence type="ECO:0000313" key="2">
    <source>
        <dbReference type="EMBL" id="KAK7302781.1"/>
    </source>
</evidence>
<feature type="chain" id="PRO_5042984301" evidence="1">
    <location>
        <begin position="21"/>
        <end position="118"/>
    </location>
</feature>
<name>A0AAN9PLP1_CLITE</name>
<dbReference type="EMBL" id="JAYKXN010000003">
    <property type="protein sequence ID" value="KAK7302781.1"/>
    <property type="molecule type" value="Genomic_DNA"/>
</dbReference>
<protein>
    <submittedName>
        <fullName evidence="2">Uncharacterized protein</fullName>
    </submittedName>
</protein>
<evidence type="ECO:0000313" key="3">
    <source>
        <dbReference type="Proteomes" id="UP001359559"/>
    </source>
</evidence>
<proteinExistence type="predicted"/>
<reference evidence="2 3" key="1">
    <citation type="submission" date="2024-01" db="EMBL/GenBank/DDBJ databases">
        <title>The genomes of 5 underutilized Papilionoideae crops provide insights into root nodulation and disease resistance.</title>
        <authorList>
            <person name="Yuan L."/>
        </authorList>
    </citation>
    <scope>NUCLEOTIDE SEQUENCE [LARGE SCALE GENOMIC DNA]</scope>
    <source>
        <strain evidence="2">LY-2023</strain>
        <tissue evidence="2">Leaf</tissue>
    </source>
</reference>
<organism evidence="2 3">
    <name type="scientific">Clitoria ternatea</name>
    <name type="common">Butterfly pea</name>
    <dbReference type="NCBI Taxonomy" id="43366"/>
    <lineage>
        <taxon>Eukaryota</taxon>
        <taxon>Viridiplantae</taxon>
        <taxon>Streptophyta</taxon>
        <taxon>Embryophyta</taxon>
        <taxon>Tracheophyta</taxon>
        <taxon>Spermatophyta</taxon>
        <taxon>Magnoliopsida</taxon>
        <taxon>eudicotyledons</taxon>
        <taxon>Gunneridae</taxon>
        <taxon>Pentapetalae</taxon>
        <taxon>rosids</taxon>
        <taxon>fabids</taxon>
        <taxon>Fabales</taxon>
        <taxon>Fabaceae</taxon>
        <taxon>Papilionoideae</taxon>
        <taxon>50 kb inversion clade</taxon>
        <taxon>NPAAA clade</taxon>
        <taxon>indigoferoid/millettioid clade</taxon>
        <taxon>Phaseoleae</taxon>
        <taxon>Clitoria</taxon>
    </lineage>
</organism>
<comment type="caution">
    <text evidence="2">The sequence shown here is derived from an EMBL/GenBank/DDBJ whole genome shotgun (WGS) entry which is preliminary data.</text>
</comment>
<keyword evidence="3" id="KW-1185">Reference proteome</keyword>
<evidence type="ECO:0000256" key="1">
    <source>
        <dbReference type="SAM" id="SignalP"/>
    </source>
</evidence>
<gene>
    <name evidence="2" type="ORF">RJT34_13677</name>
</gene>
<feature type="signal peptide" evidence="1">
    <location>
        <begin position="1"/>
        <end position="20"/>
    </location>
</feature>